<evidence type="ECO:0000256" key="8">
    <source>
        <dbReference type="SAM" id="SignalP"/>
    </source>
</evidence>
<dbReference type="Proteomes" id="UP000008792">
    <property type="component" value="Unassembled WGS sequence"/>
</dbReference>
<evidence type="ECO:0000256" key="7">
    <source>
        <dbReference type="SAM" id="Phobius"/>
    </source>
</evidence>
<organism evidence="10 11">
    <name type="scientific">Drosophila virilis</name>
    <name type="common">Fruit fly</name>
    <dbReference type="NCBI Taxonomy" id="7244"/>
    <lineage>
        <taxon>Eukaryota</taxon>
        <taxon>Metazoa</taxon>
        <taxon>Ecdysozoa</taxon>
        <taxon>Arthropoda</taxon>
        <taxon>Hexapoda</taxon>
        <taxon>Insecta</taxon>
        <taxon>Pterygota</taxon>
        <taxon>Neoptera</taxon>
        <taxon>Endopterygota</taxon>
        <taxon>Diptera</taxon>
        <taxon>Brachycera</taxon>
        <taxon>Muscomorpha</taxon>
        <taxon>Ephydroidea</taxon>
        <taxon>Drosophilidae</taxon>
        <taxon>Drosophila</taxon>
    </lineage>
</organism>
<dbReference type="STRING" id="7244.A0A0Q9VZT0"/>
<name>A0A0Q9VZT0_DROVI</name>
<feature type="chain" id="PRO_5006386324" description="Ig-like domain-containing protein" evidence="8">
    <location>
        <begin position="36"/>
        <end position="1662"/>
    </location>
</feature>
<feature type="compositionally biased region" description="Low complexity" evidence="6">
    <location>
        <begin position="1141"/>
        <end position="1164"/>
    </location>
</feature>
<feature type="region of interest" description="Disordered" evidence="6">
    <location>
        <begin position="1005"/>
        <end position="1038"/>
    </location>
</feature>
<dbReference type="InterPro" id="IPR013783">
    <property type="entry name" value="Ig-like_fold"/>
</dbReference>
<dbReference type="OrthoDB" id="10055806at2759"/>
<feature type="domain" description="Ig-like" evidence="9">
    <location>
        <begin position="464"/>
        <end position="566"/>
    </location>
</feature>
<feature type="transmembrane region" description="Helical" evidence="7">
    <location>
        <begin position="1331"/>
        <end position="1357"/>
    </location>
</feature>
<dbReference type="InterPro" id="IPR013106">
    <property type="entry name" value="Ig_V-set"/>
</dbReference>
<feature type="compositionally biased region" description="Low complexity" evidence="6">
    <location>
        <begin position="901"/>
        <end position="929"/>
    </location>
</feature>
<feature type="domain" description="Ig-like" evidence="9">
    <location>
        <begin position="367"/>
        <end position="457"/>
    </location>
</feature>
<keyword evidence="3 7" id="KW-1133">Transmembrane helix</keyword>
<feature type="signal peptide" evidence="8">
    <location>
        <begin position="1"/>
        <end position="35"/>
    </location>
</feature>
<evidence type="ECO:0000256" key="1">
    <source>
        <dbReference type="ARBA" id="ARBA00004167"/>
    </source>
</evidence>
<evidence type="ECO:0000259" key="9">
    <source>
        <dbReference type="PROSITE" id="PS50835"/>
    </source>
</evidence>
<keyword evidence="4 7" id="KW-0472">Membrane</keyword>
<dbReference type="SUPFAM" id="SSF48726">
    <property type="entry name" value="Immunoglobulin"/>
    <property type="match status" value="5"/>
</dbReference>
<dbReference type="eggNOG" id="KOG3515">
    <property type="taxonomic scope" value="Eukaryota"/>
</dbReference>
<dbReference type="Pfam" id="PF13927">
    <property type="entry name" value="Ig_3"/>
    <property type="match status" value="2"/>
</dbReference>
<gene>
    <name evidence="10" type="primary">Dvir\GJ14505</name>
    <name evidence="10" type="ORF">Dvir_GJ14505</name>
</gene>
<dbReference type="InParanoid" id="A0A0Q9VZT0"/>
<dbReference type="GO" id="GO:0016020">
    <property type="term" value="C:membrane"/>
    <property type="evidence" value="ECO:0007669"/>
    <property type="project" value="UniProtKB-SubCell"/>
</dbReference>
<feature type="compositionally biased region" description="Polar residues" evidence="6">
    <location>
        <begin position="1441"/>
        <end position="1451"/>
    </location>
</feature>
<dbReference type="PROSITE" id="PS50835">
    <property type="entry name" value="IG_LIKE"/>
    <property type="match status" value="5"/>
</dbReference>
<feature type="domain" description="Ig-like" evidence="9">
    <location>
        <begin position="268"/>
        <end position="362"/>
    </location>
</feature>
<dbReference type="Pfam" id="PF08205">
    <property type="entry name" value="C2-set_2"/>
    <property type="match status" value="1"/>
</dbReference>
<dbReference type="CDD" id="cd00096">
    <property type="entry name" value="Ig"/>
    <property type="match status" value="1"/>
</dbReference>
<feature type="compositionally biased region" description="Low complexity" evidence="6">
    <location>
        <begin position="771"/>
        <end position="787"/>
    </location>
</feature>
<dbReference type="InterPro" id="IPR036179">
    <property type="entry name" value="Ig-like_dom_sf"/>
</dbReference>
<feature type="domain" description="Ig-like" evidence="9">
    <location>
        <begin position="162"/>
        <end position="261"/>
    </location>
</feature>
<dbReference type="InterPro" id="IPR003599">
    <property type="entry name" value="Ig_sub"/>
</dbReference>
<evidence type="ECO:0000256" key="4">
    <source>
        <dbReference type="ARBA" id="ARBA00023136"/>
    </source>
</evidence>
<feature type="region of interest" description="Disordered" evidence="6">
    <location>
        <begin position="1141"/>
        <end position="1172"/>
    </location>
</feature>
<keyword evidence="2 7" id="KW-0812">Transmembrane</keyword>
<feature type="compositionally biased region" description="Low complexity" evidence="6">
    <location>
        <begin position="643"/>
        <end position="671"/>
    </location>
</feature>
<dbReference type="SMART" id="SM00409">
    <property type="entry name" value="IG"/>
    <property type="match status" value="3"/>
</dbReference>
<evidence type="ECO:0000313" key="11">
    <source>
        <dbReference type="Proteomes" id="UP000008792"/>
    </source>
</evidence>
<feature type="domain" description="Ig-like" evidence="9">
    <location>
        <begin position="45"/>
        <end position="157"/>
    </location>
</feature>
<reference evidence="10 11" key="1">
    <citation type="journal article" date="2007" name="Nature">
        <title>Evolution of genes and genomes on the Drosophila phylogeny.</title>
        <authorList>
            <consortium name="Drosophila 12 Genomes Consortium"/>
            <person name="Clark A.G."/>
            <person name="Eisen M.B."/>
            <person name="Smith D.R."/>
            <person name="Bergman C.M."/>
            <person name="Oliver B."/>
            <person name="Markow T.A."/>
            <person name="Kaufman T.C."/>
            <person name="Kellis M."/>
            <person name="Gelbart W."/>
            <person name="Iyer V.N."/>
            <person name="Pollard D.A."/>
            <person name="Sackton T.B."/>
            <person name="Larracuente A.M."/>
            <person name="Singh N.D."/>
            <person name="Abad J.P."/>
            <person name="Abt D.N."/>
            <person name="Adryan B."/>
            <person name="Aguade M."/>
            <person name="Akashi H."/>
            <person name="Anderson W.W."/>
            <person name="Aquadro C.F."/>
            <person name="Ardell D.H."/>
            <person name="Arguello R."/>
            <person name="Artieri C.G."/>
            <person name="Barbash D.A."/>
            <person name="Barker D."/>
            <person name="Barsanti P."/>
            <person name="Batterham P."/>
            <person name="Batzoglou S."/>
            <person name="Begun D."/>
            <person name="Bhutkar A."/>
            <person name="Blanco E."/>
            <person name="Bosak S.A."/>
            <person name="Bradley R.K."/>
            <person name="Brand A.D."/>
            <person name="Brent M.R."/>
            <person name="Brooks A.N."/>
            <person name="Brown R.H."/>
            <person name="Butlin R.K."/>
            <person name="Caggese C."/>
            <person name="Calvi B.R."/>
            <person name="Bernardo de Carvalho A."/>
            <person name="Caspi A."/>
            <person name="Castrezana S."/>
            <person name="Celniker S.E."/>
            <person name="Chang J.L."/>
            <person name="Chapple C."/>
            <person name="Chatterji S."/>
            <person name="Chinwalla A."/>
            <person name="Civetta A."/>
            <person name="Clifton S.W."/>
            <person name="Comeron J.M."/>
            <person name="Costello J.C."/>
            <person name="Coyne J.A."/>
            <person name="Daub J."/>
            <person name="David R.G."/>
            <person name="Delcher A.L."/>
            <person name="Delehaunty K."/>
            <person name="Do C.B."/>
            <person name="Ebling H."/>
            <person name="Edwards K."/>
            <person name="Eickbush T."/>
            <person name="Evans J.D."/>
            <person name="Filipski A."/>
            <person name="Findeiss S."/>
            <person name="Freyhult E."/>
            <person name="Fulton L."/>
            <person name="Fulton R."/>
            <person name="Garcia A.C."/>
            <person name="Gardiner A."/>
            <person name="Garfield D.A."/>
            <person name="Garvin B.E."/>
            <person name="Gibson G."/>
            <person name="Gilbert D."/>
            <person name="Gnerre S."/>
            <person name="Godfrey J."/>
            <person name="Good R."/>
            <person name="Gotea V."/>
            <person name="Gravely B."/>
            <person name="Greenberg A.J."/>
            <person name="Griffiths-Jones S."/>
            <person name="Gross S."/>
            <person name="Guigo R."/>
            <person name="Gustafson E.A."/>
            <person name="Haerty W."/>
            <person name="Hahn M.W."/>
            <person name="Halligan D.L."/>
            <person name="Halpern A.L."/>
            <person name="Halter G.M."/>
            <person name="Han M.V."/>
            <person name="Heger A."/>
            <person name="Hillier L."/>
            <person name="Hinrichs A.S."/>
            <person name="Holmes I."/>
            <person name="Hoskins R.A."/>
            <person name="Hubisz M.J."/>
            <person name="Hultmark D."/>
            <person name="Huntley M.A."/>
            <person name="Jaffe D.B."/>
            <person name="Jagadeeshan S."/>
            <person name="Jeck W.R."/>
            <person name="Johnson J."/>
            <person name="Jones C.D."/>
            <person name="Jordan W.C."/>
            <person name="Karpen G.H."/>
            <person name="Kataoka E."/>
            <person name="Keightley P.D."/>
            <person name="Kheradpour P."/>
            <person name="Kirkness E.F."/>
            <person name="Koerich L.B."/>
            <person name="Kristiansen K."/>
            <person name="Kudrna D."/>
            <person name="Kulathinal R.J."/>
            <person name="Kumar S."/>
            <person name="Kwok R."/>
            <person name="Lander E."/>
            <person name="Langley C.H."/>
            <person name="Lapoint R."/>
            <person name="Lazzaro B.P."/>
            <person name="Lee S.J."/>
            <person name="Levesque L."/>
            <person name="Li R."/>
            <person name="Lin C.F."/>
            <person name="Lin M.F."/>
            <person name="Lindblad-Toh K."/>
            <person name="Llopart A."/>
            <person name="Long M."/>
            <person name="Low L."/>
            <person name="Lozovsky E."/>
            <person name="Lu J."/>
            <person name="Luo M."/>
            <person name="Machado C.A."/>
            <person name="Makalowski W."/>
            <person name="Marzo M."/>
            <person name="Matsuda M."/>
            <person name="Matzkin L."/>
            <person name="McAllister B."/>
            <person name="McBride C.S."/>
            <person name="McKernan B."/>
            <person name="McKernan K."/>
            <person name="Mendez-Lago M."/>
            <person name="Minx P."/>
            <person name="Mollenhauer M.U."/>
            <person name="Montooth K."/>
            <person name="Mount S.M."/>
            <person name="Mu X."/>
            <person name="Myers E."/>
            <person name="Negre B."/>
            <person name="Newfeld S."/>
            <person name="Nielsen R."/>
            <person name="Noor M.A."/>
            <person name="O'Grady P."/>
            <person name="Pachter L."/>
            <person name="Papaceit M."/>
            <person name="Parisi M.J."/>
            <person name="Parisi M."/>
            <person name="Parts L."/>
            <person name="Pedersen J.S."/>
            <person name="Pesole G."/>
            <person name="Phillippy A.M."/>
            <person name="Ponting C.P."/>
            <person name="Pop M."/>
            <person name="Porcelli D."/>
            <person name="Powell J.R."/>
            <person name="Prohaska S."/>
            <person name="Pruitt K."/>
            <person name="Puig M."/>
            <person name="Quesneville H."/>
            <person name="Ram K.R."/>
            <person name="Rand D."/>
            <person name="Rasmussen M.D."/>
            <person name="Reed L.K."/>
            <person name="Reenan R."/>
            <person name="Reily A."/>
            <person name="Remington K.A."/>
            <person name="Rieger T.T."/>
            <person name="Ritchie M.G."/>
            <person name="Robin C."/>
            <person name="Rogers Y.H."/>
            <person name="Rohde C."/>
            <person name="Rozas J."/>
            <person name="Rubenfield M.J."/>
            <person name="Ruiz A."/>
            <person name="Russo S."/>
            <person name="Salzberg S.L."/>
            <person name="Sanchez-Gracia A."/>
            <person name="Saranga D.J."/>
            <person name="Sato H."/>
            <person name="Schaeffer S.W."/>
            <person name="Schatz M.C."/>
            <person name="Schlenke T."/>
            <person name="Schwartz R."/>
            <person name="Segarra C."/>
            <person name="Singh R.S."/>
            <person name="Sirot L."/>
            <person name="Sirota M."/>
            <person name="Sisneros N.B."/>
            <person name="Smith C.D."/>
            <person name="Smith T.F."/>
            <person name="Spieth J."/>
            <person name="Stage D.E."/>
            <person name="Stark A."/>
            <person name="Stephan W."/>
            <person name="Strausberg R.L."/>
            <person name="Strempel S."/>
            <person name="Sturgill D."/>
            <person name="Sutton G."/>
            <person name="Sutton G.G."/>
            <person name="Tao W."/>
            <person name="Teichmann S."/>
            <person name="Tobari Y.N."/>
            <person name="Tomimura Y."/>
            <person name="Tsolas J.M."/>
            <person name="Valente V.L."/>
            <person name="Venter E."/>
            <person name="Venter J.C."/>
            <person name="Vicario S."/>
            <person name="Vieira F.G."/>
            <person name="Vilella A.J."/>
            <person name="Villasante A."/>
            <person name="Walenz B."/>
            <person name="Wang J."/>
            <person name="Wasserman M."/>
            <person name="Watts T."/>
            <person name="Wilson D."/>
            <person name="Wilson R.K."/>
            <person name="Wing R.A."/>
            <person name="Wolfner M.F."/>
            <person name="Wong A."/>
            <person name="Wong G.K."/>
            <person name="Wu C.I."/>
            <person name="Wu G."/>
            <person name="Yamamoto D."/>
            <person name="Yang H.P."/>
            <person name="Yang S.P."/>
            <person name="Yorke J.A."/>
            <person name="Yoshida K."/>
            <person name="Zdobnov E."/>
            <person name="Zhang P."/>
            <person name="Zhang Y."/>
            <person name="Zimin A.V."/>
            <person name="Baldwin J."/>
            <person name="Abdouelleil A."/>
            <person name="Abdulkadir J."/>
            <person name="Abebe A."/>
            <person name="Abera B."/>
            <person name="Abreu J."/>
            <person name="Acer S.C."/>
            <person name="Aftuck L."/>
            <person name="Alexander A."/>
            <person name="An P."/>
            <person name="Anderson E."/>
            <person name="Anderson S."/>
            <person name="Arachi H."/>
            <person name="Azer M."/>
            <person name="Bachantsang P."/>
            <person name="Barry A."/>
            <person name="Bayul T."/>
            <person name="Berlin A."/>
            <person name="Bessette D."/>
            <person name="Bloom T."/>
            <person name="Blye J."/>
            <person name="Boguslavskiy L."/>
            <person name="Bonnet C."/>
            <person name="Boukhgalter B."/>
            <person name="Bourzgui I."/>
            <person name="Brown A."/>
            <person name="Cahill P."/>
            <person name="Channer S."/>
            <person name="Cheshatsang Y."/>
            <person name="Chuda L."/>
            <person name="Citroen M."/>
            <person name="Collymore A."/>
            <person name="Cooke P."/>
            <person name="Costello M."/>
            <person name="D'Aco K."/>
            <person name="Daza R."/>
            <person name="De Haan G."/>
            <person name="DeGray S."/>
            <person name="DeMaso C."/>
            <person name="Dhargay N."/>
            <person name="Dooley K."/>
            <person name="Dooley E."/>
            <person name="Doricent M."/>
            <person name="Dorje P."/>
            <person name="Dorjee K."/>
            <person name="Dupes A."/>
            <person name="Elong R."/>
            <person name="Falk J."/>
            <person name="Farina A."/>
            <person name="Faro S."/>
            <person name="Ferguson D."/>
            <person name="Fisher S."/>
            <person name="Foley C.D."/>
            <person name="Franke A."/>
            <person name="Friedrich D."/>
            <person name="Gadbois L."/>
            <person name="Gearin G."/>
            <person name="Gearin C.R."/>
            <person name="Giannoukos G."/>
            <person name="Goode T."/>
            <person name="Graham J."/>
            <person name="Grandbois E."/>
            <person name="Grewal S."/>
            <person name="Gyaltsen K."/>
            <person name="Hafez N."/>
            <person name="Hagos B."/>
            <person name="Hall J."/>
            <person name="Henson C."/>
            <person name="Hollinger A."/>
            <person name="Honan T."/>
            <person name="Huard M.D."/>
            <person name="Hughes L."/>
            <person name="Hurhula B."/>
            <person name="Husby M.E."/>
            <person name="Kamat A."/>
            <person name="Kanga B."/>
            <person name="Kashin S."/>
            <person name="Khazanovich D."/>
            <person name="Kisner P."/>
            <person name="Lance K."/>
            <person name="Lara M."/>
            <person name="Lee W."/>
            <person name="Lennon N."/>
            <person name="Letendre F."/>
            <person name="LeVine R."/>
            <person name="Lipovsky A."/>
            <person name="Liu X."/>
            <person name="Liu J."/>
            <person name="Liu S."/>
            <person name="Lokyitsang T."/>
            <person name="Lokyitsang Y."/>
            <person name="Lubonja R."/>
            <person name="Lui A."/>
            <person name="MacDonald P."/>
            <person name="Magnisalis V."/>
            <person name="Maru K."/>
            <person name="Matthews C."/>
            <person name="McCusker W."/>
            <person name="McDonough S."/>
            <person name="Mehta T."/>
            <person name="Meldrim J."/>
            <person name="Meneus L."/>
            <person name="Mihai O."/>
            <person name="Mihalev A."/>
            <person name="Mihova T."/>
            <person name="Mittelman R."/>
            <person name="Mlenga V."/>
            <person name="Montmayeur A."/>
            <person name="Mulrain L."/>
            <person name="Navidi A."/>
            <person name="Naylor J."/>
            <person name="Negash T."/>
            <person name="Nguyen T."/>
            <person name="Nguyen N."/>
            <person name="Nicol R."/>
            <person name="Norbu C."/>
            <person name="Norbu N."/>
            <person name="Novod N."/>
            <person name="O'Neill B."/>
            <person name="Osman S."/>
            <person name="Markiewicz E."/>
            <person name="Oyono O.L."/>
            <person name="Patti C."/>
            <person name="Phunkhang P."/>
            <person name="Pierre F."/>
            <person name="Priest M."/>
            <person name="Raghuraman S."/>
            <person name="Rege F."/>
            <person name="Reyes R."/>
            <person name="Rise C."/>
            <person name="Rogov P."/>
            <person name="Ross K."/>
            <person name="Ryan E."/>
            <person name="Settipalli S."/>
            <person name="Shea T."/>
            <person name="Sherpa N."/>
            <person name="Shi L."/>
            <person name="Shih D."/>
            <person name="Sparrow T."/>
            <person name="Spaulding J."/>
            <person name="Stalker J."/>
            <person name="Stange-Thomann N."/>
            <person name="Stavropoulos S."/>
            <person name="Stone C."/>
            <person name="Strader C."/>
            <person name="Tesfaye S."/>
            <person name="Thomson T."/>
            <person name="Thoulutsang Y."/>
            <person name="Thoulutsang D."/>
            <person name="Topham K."/>
            <person name="Topping I."/>
            <person name="Tsamla T."/>
            <person name="Vassiliev H."/>
            <person name="Vo A."/>
            <person name="Wangchuk T."/>
            <person name="Wangdi T."/>
            <person name="Weiand M."/>
            <person name="Wilkinson J."/>
            <person name="Wilson A."/>
            <person name="Yadav S."/>
            <person name="Young G."/>
            <person name="Yu Q."/>
            <person name="Zembek L."/>
            <person name="Zhong D."/>
            <person name="Zimmer A."/>
            <person name="Zwirko Z."/>
            <person name="Jaffe D.B."/>
            <person name="Alvarez P."/>
            <person name="Brockman W."/>
            <person name="Butler J."/>
            <person name="Chin C."/>
            <person name="Gnerre S."/>
            <person name="Grabherr M."/>
            <person name="Kleber M."/>
            <person name="Mauceli E."/>
            <person name="MacCallum I."/>
        </authorList>
    </citation>
    <scope>NUCLEOTIDE SEQUENCE [LARGE SCALE GENOMIC DNA]</scope>
    <source>
        <strain evidence="11">Tucson 15010-1051.87</strain>
    </source>
</reference>
<feature type="compositionally biased region" description="Acidic residues" evidence="6">
    <location>
        <begin position="1024"/>
        <end position="1038"/>
    </location>
</feature>
<keyword evidence="8" id="KW-0732">Signal</keyword>
<evidence type="ECO:0000256" key="3">
    <source>
        <dbReference type="ARBA" id="ARBA00022989"/>
    </source>
</evidence>
<keyword evidence="5" id="KW-1015">Disulfide bond</keyword>
<feature type="compositionally biased region" description="Low complexity" evidence="6">
    <location>
        <begin position="840"/>
        <end position="855"/>
    </location>
</feature>
<feature type="region of interest" description="Disordered" evidence="6">
    <location>
        <begin position="741"/>
        <end position="802"/>
    </location>
</feature>
<feature type="region of interest" description="Disordered" evidence="6">
    <location>
        <begin position="833"/>
        <end position="858"/>
    </location>
</feature>
<evidence type="ECO:0000256" key="6">
    <source>
        <dbReference type="SAM" id="MobiDB-lite"/>
    </source>
</evidence>
<proteinExistence type="predicted"/>
<dbReference type="Pfam" id="PF07686">
    <property type="entry name" value="V-set"/>
    <property type="match status" value="1"/>
</dbReference>
<evidence type="ECO:0000256" key="5">
    <source>
        <dbReference type="ARBA" id="ARBA00023157"/>
    </source>
</evidence>
<keyword evidence="11" id="KW-1185">Reference proteome</keyword>
<feature type="region of interest" description="Disordered" evidence="6">
    <location>
        <begin position="901"/>
        <end position="931"/>
    </location>
</feature>
<feature type="region of interest" description="Disordered" evidence="6">
    <location>
        <begin position="642"/>
        <end position="699"/>
    </location>
</feature>
<sequence length="1662" mass="179752">MHITTSYGNVWQRQYLALFTLLLLLLAAHINIASGQIDWDDDDDPVSTVAVEAVLGRTASLPCDIEPEAKDDRVYMVLWFRETAGKPLYSFDVRGRPFEKALYWSDTNSFGPRAYFVTGQQPAKLSVENIQLDDEGVYRCRVDFQNSPTRNHRINLTVIVPPHQILVYDASGRDVAGAVGPLLEGDNIVLTCEVRGGRPEPTVTWLNGSRTLEAGSGISMGRHVTVNRLEVPQITRAALNNTYRCQASNTKLVAPVERSIRIEMLLKPTSVNLTNKLKVFSSSTQYNLTCIVAGSVPDTEIRWTQNNRPFKRGTLSTSQGNGRVLSTLSFYPQPEDDGTMLKCEGSNPRLQNSAIEDSLMLNVMYPPQVSLSLGSTLRPDDIKEGDDVYFECHIKANPKEHRITWSHDGLPVTQNVSWGIIISTRSLVLQRVGRVHSGYYACSAANDRGETQSALVNLRIRYAPVCSSSVIGVIGASLEEAVPIPCRVNSDPPEIDFEWTFSSSGEHFEVPSGHYATIQDPTMSTSSDVRRTVVESNDTHFESYVETVSELIYTPKGERDYGTLACWGRNAIGKQSEPCLFQVVPAAKPGALRNCTLRPYVVTSASLNSSNQTTMHGNQMLQTQYGRHDANYPHMEYVRERNNASNNGRNNVAASAANNKNMKGKGKINAGPVKSNKPQQQQHQSEQRYHLNQQQLQRLKKRTSFTPSQTLAAIERGKKQQQLLLAKAAATPTVGFINNKTDGLLAKQPKQSNQPQDTKRRLRRAQNCSRQPQQQQQQQQQQLQQQEEQQEKSLQRATKSNLSLSHIKQAEIVAGSNVKSNNGKLPAKYFNKRQKNMHKQQQQQQQQPQQGQQQGLSSEVNEHNIIHHFATARRGKRQAANDITAAAAAAAAAATPAAAATAADTTATTKSDSAVADVENDASSSSSSSIGDIDTMLATMRARKSLEVIGNEKVKNRLLPPNAPQISNKPAAAAQQMAAAISSNNKQATAAAAAVAVEVKTNLGKDSAPLSTDPARAEQADNNDNADNDEDNDEADADEDDVAIADEDAEELQADDDDNYVADEPADLADYETGEQQQQQQQQQEQRQRQHVDISSLEQQLDLESLEDDDADADADVDVDDDIYNVSDDDFVASVALSTAEATTTATTTTTTVKPQPKQQQHLPPTSPPAEWQQPHFDYSRMEYSFSNGVVTQSLIGGGANGYDGNAMAGGGGGGGTINFDNYDNIIYSTMELECMPGYDGGLQQQFYLEAYDSKTKKLRLNMSSTYMDVPVFRIDLSDLTPMDYYPDAHPALHLVVYSVNQKGRSEPIVLENVPINEADKRSDGRMGLSILPLAALLTGTLFTVGIAVLFVVVIAVRRRRCQGARNLCDDKDKHLGMDVTVTAPLETGAGHQRLVVAYTLKQGIEKQPDILSAQKSATGSDTSSPLGNRQSGSFMGGSNGPATSGASASHKTADYEVNAPHLNSPPSQSSTLKLESENAAKSYQTPAATASLLYDAMPTLSRYEQLGLNMGSYAGGAGAGAGGGGGGGGGGIGSNSTLSSAGSVANSTSNALGNGGHYAQHMHHTLPHGLASGSLPRGRDPLTLADYLTTSSLIDYNLSKSAAATAAPLPTHMTLPKGLGHVGGMAGTSLSPSQLTTITQKSNAGRNHIITDTLPGPESCV</sequence>
<feature type="region of interest" description="Disordered" evidence="6">
    <location>
        <begin position="1415"/>
        <end position="1479"/>
    </location>
</feature>
<dbReference type="InterPro" id="IPR003598">
    <property type="entry name" value="Ig_sub2"/>
</dbReference>
<dbReference type="PANTHER" id="PTHR23278:SF26">
    <property type="entry name" value="SIDESTEP III, ISOFORM O"/>
    <property type="match status" value="1"/>
</dbReference>
<evidence type="ECO:0000256" key="2">
    <source>
        <dbReference type="ARBA" id="ARBA00022692"/>
    </source>
</evidence>
<protein>
    <recommendedName>
        <fullName evidence="9">Ig-like domain-containing protein</fullName>
    </recommendedName>
</protein>
<dbReference type="FunCoup" id="A0A0Q9VZT0">
    <property type="interactions" value="7"/>
</dbReference>
<dbReference type="PANTHER" id="PTHR23278">
    <property type="entry name" value="SIDESTEP PROTEIN"/>
    <property type="match status" value="1"/>
</dbReference>
<feature type="region of interest" description="Disordered" evidence="6">
    <location>
        <begin position="1643"/>
        <end position="1662"/>
    </location>
</feature>
<dbReference type="SMART" id="SM00408">
    <property type="entry name" value="IGc2"/>
    <property type="match status" value="3"/>
</dbReference>
<evidence type="ECO:0000313" key="10">
    <source>
        <dbReference type="EMBL" id="KRF78339.1"/>
    </source>
</evidence>
<feature type="compositionally biased region" description="Polar residues" evidence="6">
    <location>
        <begin position="1415"/>
        <end position="1434"/>
    </location>
</feature>
<dbReference type="EMBL" id="CH940656">
    <property type="protein sequence ID" value="KRF78339.1"/>
    <property type="molecule type" value="Genomic_DNA"/>
</dbReference>
<accession>A0A0Q9VZT0</accession>
<feature type="compositionally biased region" description="Low complexity" evidence="6">
    <location>
        <begin position="1075"/>
        <end position="1085"/>
    </location>
</feature>
<comment type="subcellular location">
    <subcellularLocation>
        <location evidence="1">Membrane</location>
        <topology evidence="1">Single-pass membrane protein</topology>
    </subcellularLocation>
</comment>
<feature type="compositionally biased region" description="Polar residues" evidence="6">
    <location>
        <begin position="1465"/>
        <end position="1479"/>
    </location>
</feature>
<dbReference type="InterPro" id="IPR007110">
    <property type="entry name" value="Ig-like_dom"/>
</dbReference>
<feature type="region of interest" description="Disordered" evidence="6">
    <location>
        <begin position="1071"/>
        <end position="1093"/>
    </location>
</feature>
<dbReference type="Gene3D" id="2.60.40.10">
    <property type="entry name" value="Immunoglobulins"/>
    <property type="match status" value="4"/>
</dbReference>
<dbReference type="InterPro" id="IPR013162">
    <property type="entry name" value="CD80_C2-set"/>
</dbReference>